<keyword evidence="3" id="KW-1185">Reference proteome</keyword>
<comment type="caution">
    <text evidence="2">The sequence shown here is derived from an EMBL/GenBank/DDBJ whole genome shotgun (WGS) entry which is preliminary data.</text>
</comment>
<reference evidence="2 3" key="2">
    <citation type="submission" date="2015-05" db="EMBL/GenBank/DDBJ databases">
        <authorList>
            <person name="Morales-Cruz A."/>
            <person name="Amrine K.C."/>
            <person name="Cantu D."/>
        </authorList>
    </citation>
    <scope>NUCLEOTIDE SEQUENCE [LARGE SCALE GENOMIC DNA]</scope>
    <source>
        <strain evidence="2">UCRPC4</strain>
    </source>
</reference>
<dbReference type="GO" id="GO:0030896">
    <property type="term" value="C:checkpoint clamp complex"/>
    <property type="evidence" value="ECO:0007669"/>
    <property type="project" value="InterPro"/>
</dbReference>
<dbReference type="GO" id="GO:0071479">
    <property type="term" value="P:cellular response to ionizing radiation"/>
    <property type="evidence" value="ECO:0007669"/>
    <property type="project" value="TreeGrafter"/>
</dbReference>
<feature type="region of interest" description="Disordered" evidence="1">
    <location>
        <begin position="254"/>
        <end position="294"/>
    </location>
</feature>
<dbReference type="OrthoDB" id="60092at2759"/>
<sequence>MEYCEVQLFSGPEEAECRLLVKMFCRNSVVYTYRLTYEAVEVMHAKYDNKRTQNHWTVESKVVRDVVEYFGPKTEQLDWFYYNEKITFTSYTEKVQHGREILKQPMHTSVALERKDFNDFSVQEGLHICIVVKDFRSIVALADALRTPMTARYSRGNRPLQFALEVEGITCEFTLMTRGHSDGPEAPSAVGTPARDLSVRPASRPAQPTARTAIHPNSLFIPADDDHAWDEPDYTAAEDDVGWDASLNRDSFASDPARRLQDGGFTQAPVNRPLADHPGIAPTQRLSDVQGLFD</sequence>
<evidence type="ECO:0000313" key="2">
    <source>
        <dbReference type="EMBL" id="KKY29162.1"/>
    </source>
</evidence>
<feature type="region of interest" description="Disordered" evidence="1">
    <location>
        <begin position="177"/>
        <end position="217"/>
    </location>
</feature>
<dbReference type="EMBL" id="LCWF01000004">
    <property type="protein sequence ID" value="KKY29162.1"/>
    <property type="molecule type" value="Genomic_DNA"/>
</dbReference>
<protein>
    <submittedName>
        <fullName evidence="2">Putative dna repair protein rad9</fullName>
    </submittedName>
</protein>
<dbReference type="Proteomes" id="UP000053317">
    <property type="component" value="Unassembled WGS sequence"/>
</dbReference>
<dbReference type="GO" id="GO:0031573">
    <property type="term" value="P:mitotic intra-S DNA damage checkpoint signaling"/>
    <property type="evidence" value="ECO:0007669"/>
    <property type="project" value="TreeGrafter"/>
</dbReference>
<accession>A0A0G2F2Z0</accession>
<gene>
    <name evidence="2" type="ORF">UCRPC4_g00131</name>
</gene>
<dbReference type="GO" id="GO:0000076">
    <property type="term" value="P:DNA replication checkpoint signaling"/>
    <property type="evidence" value="ECO:0007669"/>
    <property type="project" value="TreeGrafter"/>
</dbReference>
<dbReference type="PANTHER" id="PTHR15237">
    <property type="entry name" value="DNA REPAIR PROTEIN RAD9"/>
    <property type="match status" value="1"/>
</dbReference>
<dbReference type="Gene3D" id="3.70.10.10">
    <property type="match status" value="1"/>
</dbReference>
<dbReference type="Pfam" id="PF04139">
    <property type="entry name" value="Rad9"/>
    <property type="match status" value="1"/>
</dbReference>
<evidence type="ECO:0000256" key="1">
    <source>
        <dbReference type="SAM" id="MobiDB-lite"/>
    </source>
</evidence>
<name>A0A0G2F2Z0_PHACM</name>
<reference evidence="2 3" key="1">
    <citation type="submission" date="2015-05" db="EMBL/GenBank/DDBJ databases">
        <title>Distinctive expansion of gene families associated with plant cell wall degradation and secondary metabolism in the genomes of grapevine trunk pathogens.</title>
        <authorList>
            <person name="Lawrence D.P."/>
            <person name="Travadon R."/>
            <person name="Rolshausen P.E."/>
            <person name="Baumgartner K."/>
        </authorList>
    </citation>
    <scope>NUCLEOTIDE SEQUENCE [LARGE SCALE GENOMIC DNA]</scope>
    <source>
        <strain evidence="2">UCRPC4</strain>
    </source>
</reference>
<dbReference type="AlphaFoldDB" id="A0A0G2F2Z0"/>
<dbReference type="PANTHER" id="PTHR15237:SF0">
    <property type="entry name" value="CELL CYCLE CHECKPOINT CONTROL PROTEIN"/>
    <property type="match status" value="1"/>
</dbReference>
<evidence type="ECO:0000313" key="3">
    <source>
        <dbReference type="Proteomes" id="UP000053317"/>
    </source>
</evidence>
<dbReference type="InterPro" id="IPR007268">
    <property type="entry name" value="Rad9/Ddc1"/>
</dbReference>
<dbReference type="GO" id="GO:0006281">
    <property type="term" value="P:DNA repair"/>
    <property type="evidence" value="ECO:0007669"/>
    <property type="project" value="TreeGrafter"/>
</dbReference>
<proteinExistence type="predicted"/>
<organism evidence="2 3">
    <name type="scientific">Phaeomoniella chlamydospora</name>
    <name type="common">Phaeoacremonium chlamydosporum</name>
    <dbReference type="NCBI Taxonomy" id="158046"/>
    <lineage>
        <taxon>Eukaryota</taxon>
        <taxon>Fungi</taxon>
        <taxon>Dikarya</taxon>
        <taxon>Ascomycota</taxon>
        <taxon>Pezizomycotina</taxon>
        <taxon>Eurotiomycetes</taxon>
        <taxon>Chaetothyriomycetidae</taxon>
        <taxon>Phaeomoniellales</taxon>
        <taxon>Phaeomoniellaceae</taxon>
        <taxon>Phaeomoniella</taxon>
    </lineage>
</organism>